<evidence type="ECO:0000313" key="2">
    <source>
        <dbReference type="EMBL" id="EYR62483.1"/>
    </source>
</evidence>
<protein>
    <recommendedName>
        <fullName evidence="1">Aminoglycoside phosphotransferase domain-containing protein</fullName>
    </recommendedName>
</protein>
<evidence type="ECO:0000313" key="3">
    <source>
        <dbReference type="Proteomes" id="UP000019753"/>
    </source>
</evidence>
<dbReference type="InterPro" id="IPR002575">
    <property type="entry name" value="Aminoglycoside_PTrfase"/>
</dbReference>
<proteinExistence type="predicted"/>
<name>A0A021VN03_9CELL</name>
<dbReference type="OrthoDB" id="3723194at2"/>
<reference evidence="2 3" key="1">
    <citation type="submission" date="2014-01" db="EMBL/GenBank/DDBJ databases">
        <title>Actinotalea ferrariae CF5-4.</title>
        <authorList>
            <person name="Chen F."/>
            <person name="Li Y."/>
            <person name="Wang G."/>
        </authorList>
    </citation>
    <scope>NUCLEOTIDE SEQUENCE [LARGE SCALE GENOMIC DNA]</scope>
    <source>
        <strain evidence="2 3">CF5-4</strain>
    </source>
</reference>
<gene>
    <name evidence="2" type="ORF">N866_08220</name>
</gene>
<feature type="domain" description="Aminoglycoside phosphotransferase" evidence="1">
    <location>
        <begin position="153"/>
        <end position="290"/>
    </location>
</feature>
<evidence type="ECO:0000259" key="1">
    <source>
        <dbReference type="Pfam" id="PF01636"/>
    </source>
</evidence>
<keyword evidence="3" id="KW-1185">Reference proteome</keyword>
<dbReference type="Pfam" id="PF01636">
    <property type="entry name" value="APH"/>
    <property type="match status" value="1"/>
</dbReference>
<sequence length="332" mass="35509">MSLDLPLSLPADVVAAPDDVTTPGTVTAPDDVLGAVVAPSVQALEHRLAGDRVEVLPLPTAGWHLPDALDALAEARLALPDLPAADAVVVSDLTTVVLRVGDQAVKVYPPGTDPAHLARVVTGLAGSTTALLPTGGPVVTSSGVVMVSPWRTAVRPVDWTETGSLLRRFHDDHAHADVAAWDPLRRLVTQVDGLPDDDARVLLDARRILLDAVDGLRPLLPPGVLHGDVSPLNVLHTADGPVLIDIDFVARGPREYDLFSAARRHITGEIDDAAYLGFCRAYGTDVRGWDGFTVLDRIGRLGGVAFRLWDDRRHGRPLDWLADAVTEWRTPL</sequence>
<organism evidence="2 3">
    <name type="scientific">Actinotalea ferrariae CF5-4</name>
    <dbReference type="NCBI Taxonomy" id="948458"/>
    <lineage>
        <taxon>Bacteria</taxon>
        <taxon>Bacillati</taxon>
        <taxon>Actinomycetota</taxon>
        <taxon>Actinomycetes</taxon>
        <taxon>Micrococcales</taxon>
        <taxon>Cellulomonadaceae</taxon>
        <taxon>Actinotalea</taxon>
    </lineage>
</organism>
<dbReference type="RefSeq" id="WP_052023118.1">
    <property type="nucleotide sequence ID" value="NZ_AXCW01000232.1"/>
</dbReference>
<dbReference type="Gene3D" id="3.90.1200.10">
    <property type="match status" value="1"/>
</dbReference>
<comment type="caution">
    <text evidence="2">The sequence shown here is derived from an EMBL/GenBank/DDBJ whole genome shotgun (WGS) entry which is preliminary data.</text>
</comment>
<dbReference type="EMBL" id="AXCW01000232">
    <property type="protein sequence ID" value="EYR62483.1"/>
    <property type="molecule type" value="Genomic_DNA"/>
</dbReference>
<dbReference type="InterPro" id="IPR011009">
    <property type="entry name" value="Kinase-like_dom_sf"/>
</dbReference>
<dbReference type="SUPFAM" id="SSF56112">
    <property type="entry name" value="Protein kinase-like (PK-like)"/>
    <property type="match status" value="1"/>
</dbReference>
<dbReference type="AlphaFoldDB" id="A0A021VN03"/>
<dbReference type="Proteomes" id="UP000019753">
    <property type="component" value="Unassembled WGS sequence"/>
</dbReference>
<accession>A0A021VN03</accession>